<organism evidence="2 3">
    <name type="scientific">Caloramator proteoclasticus DSM 10124</name>
    <dbReference type="NCBI Taxonomy" id="1121262"/>
    <lineage>
        <taxon>Bacteria</taxon>
        <taxon>Bacillati</taxon>
        <taxon>Bacillota</taxon>
        <taxon>Clostridia</taxon>
        <taxon>Eubacteriales</taxon>
        <taxon>Clostridiaceae</taxon>
        <taxon>Caloramator</taxon>
    </lineage>
</organism>
<keyword evidence="1" id="KW-0472">Membrane</keyword>
<protein>
    <submittedName>
        <fullName evidence="2">Uncharacterized conserved protein YqhQ</fullName>
    </submittedName>
</protein>
<proteinExistence type="predicted"/>
<reference evidence="3" key="1">
    <citation type="submission" date="2016-11" db="EMBL/GenBank/DDBJ databases">
        <authorList>
            <person name="Varghese N."/>
            <person name="Submissions S."/>
        </authorList>
    </citation>
    <scope>NUCLEOTIDE SEQUENCE [LARGE SCALE GENOMIC DNA]</scope>
    <source>
        <strain evidence="3">DSM 10124</strain>
    </source>
</reference>
<dbReference type="InterPro" id="IPR010787">
    <property type="entry name" value="DUF1385"/>
</dbReference>
<feature type="transmembrane region" description="Helical" evidence="1">
    <location>
        <begin position="206"/>
        <end position="224"/>
    </location>
</feature>
<dbReference type="AlphaFoldDB" id="A0A1M4S9U2"/>
<dbReference type="PANTHER" id="PTHR42867">
    <property type="entry name" value="MEMBRANE PROTEIN-RELATED"/>
    <property type="match status" value="1"/>
</dbReference>
<dbReference type="Pfam" id="PF07136">
    <property type="entry name" value="DUF1385"/>
    <property type="match status" value="1"/>
</dbReference>
<dbReference type="EMBL" id="FQVG01000001">
    <property type="protein sequence ID" value="SHE28959.1"/>
    <property type="molecule type" value="Genomic_DNA"/>
</dbReference>
<evidence type="ECO:0000313" key="2">
    <source>
        <dbReference type="EMBL" id="SHE28959.1"/>
    </source>
</evidence>
<evidence type="ECO:0000313" key="3">
    <source>
        <dbReference type="Proteomes" id="UP000184423"/>
    </source>
</evidence>
<name>A0A1M4S9U2_9CLOT</name>
<feature type="transmembrane region" description="Helical" evidence="1">
    <location>
        <begin position="137"/>
        <end position="157"/>
    </location>
</feature>
<feature type="transmembrane region" description="Helical" evidence="1">
    <location>
        <begin position="101"/>
        <end position="125"/>
    </location>
</feature>
<keyword evidence="3" id="KW-1185">Reference proteome</keyword>
<sequence length="296" mass="33671">MQVGGQAVIEGVMMRAQDKMAVAVRKPDGEIEVSVENIEPLYKKYEILSLPFIRGAAAMIESLIVGIKTLQYSASFYEDEDEKSRFEKYLDEKFEGKSENIIMSLTLFTSFAFAIFLFVLLPTFAANFFKSKIQSNIYINLFEGFLRLIIFLVYIYLISKMEDIRRVFEYHGAEHKSVFCYEAGLPLTVENVSKFSTLHPRCGTNFLLIVMLISIFIFSFFGWPNIMVRIISRILLIPVVAGISYEIIKWLGKSNTGLSRALAYPGLMLQRLTTREPDEKQIEVAIAALKAAIGEE</sequence>
<feature type="transmembrane region" description="Helical" evidence="1">
    <location>
        <begin position="230"/>
        <end position="248"/>
    </location>
</feature>
<keyword evidence="1" id="KW-0812">Transmembrane</keyword>
<dbReference type="Proteomes" id="UP000184423">
    <property type="component" value="Unassembled WGS sequence"/>
</dbReference>
<accession>A0A1M4S9U2</accession>
<gene>
    <name evidence="2" type="ORF">SAMN02746091_00080</name>
</gene>
<dbReference type="PANTHER" id="PTHR42867:SF1">
    <property type="entry name" value="MEMBRANE PROTEIN-RELATED"/>
    <property type="match status" value="1"/>
</dbReference>
<dbReference type="RefSeq" id="WP_073247607.1">
    <property type="nucleotide sequence ID" value="NZ_FQVG01000001.1"/>
</dbReference>
<keyword evidence="1" id="KW-1133">Transmembrane helix</keyword>
<evidence type="ECO:0000256" key="1">
    <source>
        <dbReference type="SAM" id="Phobius"/>
    </source>
</evidence>